<dbReference type="Gene3D" id="3.40.30.10">
    <property type="entry name" value="Glutaredoxin"/>
    <property type="match status" value="1"/>
</dbReference>
<feature type="domain" description="DSBA-like thioredoxin" evidence="1">
    <location>
        <begin position="3"/>
        <end position="205"/>
    </location>
</feature>
<dbReference type="PANTHER" id="PTHR13887">
    <property type="entry name" value="GLUTATHIONE S-TRANSFERASE KAPPA"/>
    <property type="match status" value="1"/>
</dbReference>
<dbReference type="CDD" id="cd03024">
    <property type="entry name" value="DsbA_FrnE"/>
    <property type="match status" value="1"/>
</dbReference>
<dbReference type="EMBL" id="MLHQ01000026">
    <property type="protein sequence ID" value="OOF56939.1"/>
    <property type="molecule type" value="Genomic_DNA"/>
</dbReference>
<comment type="caution">
    <text evidence="2">The sequence shown here is derived from an EMBL/GenBank/DDBJ whole genome shotgun (WGS) entry which is preliminary data.</text>
</comment>
<dbReference type="GO" id="GO:0016491">
    <property type="term" value="F:oxidoreductase activity"/>
    <property type="evidence" value="ECO:0007669"/>
    <property type="project" value="InterPro"/>
</dbReference>
<evidence type="ECO:0000313" key="2">
    <source>
        <dbReference type="EMBL" id="OOF56939.1"/>
    </source>
</evidence>
<dbReference type="PANTHER" id="PTHR13887:SF41">
    <property type="entry name" value="THIOREDOXIN SUPERFAMILY PROTEIN"/>
    <property type="match status" value="1"/>
</dbReference>
<dbReference type="STRING" id="1907939.BKL49_10025"/>
<protein>
    <submittedName>
        <fullName evidence="2">Disulfide bond formation protein DsbA</fullName>
    </submittedName>
</protein>
<dbReference type="Pfam" id="PF01323">
    <property type="entry name" value="DSBA"/>
    <property type="match status" value="1"/>
</dbReference>
<dbReference type="InterPro" id="IPR036249">
    <property type="entry name" value="Thioredoxin-like_sf"/>
</dbReference>
<accession>A0A1V3JKG0</accession>
<proteinExistence type="predicted"/>
<dbReference type="AlphaFoldDB" id="A0A1V3JKG0"/>
<dbReference type="SUPFAM" id="SSF52833">
    <property type="entry name" value="Thioredoxin-like"/>
    <property type="match status" value="1"/>
</dbReference>
<evidence type="ECO:0000259" key="1">
    <source>
        <dbReference type="Pfam" id="PF01323"/>
    </source>
</evidence>
<name>A0A1V3JKG0_9PAST</name>
<gene>
    <name evidence="2" type="ORF">BKL49_10025</name>
</gene>
<sequence length="228" mass="25633">MKIEIWSDYACPFCYIGKRQLQQALEKFEGDENVEIIYRTFELYPQAPQKVETTTQQRIEWKYRKTPEGAMEMIRNIEILAKRVGLAMNYENVQNTATFDAHRLTHFAAAKGKGEAMNERLFKAYFTDNLPLADRENLISFAVEVGLDRNEVEAMLASDEYADSAKADQLQAQKMGVQAVPFFLIDGKTELAGSQPVSIFLNALQQAAQAESEPTLIEGASCGIDGCQ</sequence>
<keyword evidence="3" id="KW-1185">Reference proteome</keyword>
<evidence type="ECO:0000313" key="3">
    <source>
        <dbReference type="Proteomes" id="UP000188602"/>
    </source>
</evidence>
<dbReference type="OrthoDB" id="9799122at2"/>
<organism evidence="2 3">
    <name type="scientific">Rodentibacter myodis</name>
    <dbReference type="NCBI Taxonomy" id="1907939"/>
    <lineage>
        <taxon>Bacteria</taxon>
        <taxon>Pseudomonadati</taxon>
        <taxon>Pseudomonadota</taxon>
        <taxon>Gammaproteobacteria</taxon>
        <taxon>Pasteurellales</taxon>
        <taxon>Pasteurellaceae</taxon>
        <taxon>Rodentibacter</taxon>
    </lineage>
</organism>
<dbReference type="InterPro" id="IPR001853">
    <property type="entry name" value="DSBA-like_thioredoxin_dom"/>
</dbReference>
<reference evidence="2 3" key="1">
    <citation type="submission" date="2016-10" db="EMBL/GenBank/DDBJ databases">
        <title>Rodentibacter gen. nov. and new species.</title>
        <authorList>
            <person name="Christensen H."/>
        </authorList>
    </citation>
    <scope>NUCLEOTIDE SEQUENCE [LARGE SCALE GENOMIC DNA]</scope>
    <source>
        <strain evidence="2 3">Ac151</strain>
    </source>
</reference>
<dbReference type="Proteomes" id="UP000188602">
    <property type="component" value="Unassembled WGS sequence"/>
</dbReference>
<dbReference type="RefSeq" id="WP_077425069.1">
    <property type="nucleotide sequence ID" value="NZ_MLHQ01000026.1"/>
</dbReference>